<gene>
    <name evidence="3" type="ORF">G5V65_12700</name>
</gene>
<sequence>MARIGFLGTGEIASALLRALQGQGHSFLISPRNAAVAAALAELPEVRIAPNERVVEGSDIVFLCLLARVAEDVLPGLPFRQGQSVISVMVDAPLAMLRRLCAPATDIAITIPLPPIVDGGCPLPVYPPSPVLEALFGARNPVLAVPDEEALQAHLGVSALCSPILDQLQAAAGWLAGFTGDPAGAEAHVAAMIRCYLPARAQGGELAEALRKLSTEGGLNATLRAAMAPAKADLIRGLDSFRPRLGLTRGTGDPE</sequence>
<dbReference type="SUPFAM" id="SSF51735">
    <property type="entry name" value="NAD(P)-binding Rossmann-fold domains"/>
    <property type="match status" value="1"/>
</dbReference>
<dbReference type="Pfam" id="PF03807">
    <property type="entry name" value="F420_oxidored"/>
    <property type="match status" value="1"/>
</dbReference>
<dbReference type="GO" id="GO:0004735">
    <property type="term" value="F:pyrroline-5-carboxylate reductase activity"/>
    <property type="evidence" value="ECO:0007669"/>
    <property type="project" value="TreeGrafter"/>
</dbReference>
<dbReference type="EMBL" id="JAALFE010000011">
    <property type="protein sequence ID" value="NGQ91758.1"/>
    <property type="molecule type" value="Genomic_DNA"/>
</dbReference>
<name>A0A6M1TTY0_9RHOB</name>
<dbReference type="RefSeq" id="WP_165050640.1">
    <property type="nucleotide sequence ID" value="NZ_JAALFE010000011.1"/>
</dbReference>
<dbReference type="Proteomes" id="UP000474758">
    <property type="component" value="Unassembled WGS sequence"/>
</dbReference>
<evidence type="ECO:0000313" key="4">
    <source>
        <dbReference type="Proteomes" id="UP000474758"/>
    </source>
</evidence>
<comment type="similarity">
    <text evidence="1">Belongs to the pyrroline-5-carboxylate reductase family.</text>
</comment>
<dbReference type="AlphaFoldDB" id="A0A6M1TTY0"/>
<dbReference type="GO" id="GO:0055129">
    <property type="term" value="P:L-proline biosynthetic process"/>
    <property type="evidence" value="ECO:0007669"/>
    <property type="project" value="TreeGrafter"/>
</dbReference>
<evidence type="ECO:0000313" key="3">
    <source>
        <dbReference type="EMBL" id="NGQ91758.1"/>
    </source>
</evidence>
<evidence type="ECO:0000259" key="2">
    <source>
        <dbReference type="Pfam" id="PF03807"/>
    </source>
</evidence>
<dbReference type="PANTHER" id="PTHR11645">
    <property type="entry name" value="PYRROLINE-5-CARBOXYLATE REDUCTASE"/>
    <property type="match status" value="1"/>
</dbReference>
<evidence type="ECO:0000256" key="1">
    <source>
        <dbReference type="ARBA" id="ARBA00005525"/>
    </source>
</evidence>
<dbReference type="InterPro" id="IPR028939">
    <property type="entry name" value="P5C_Rdtase_cat_N"/>
</dbReference>
<reference evidence="3 4" key="1">
    <citation type="submission" date="2020-02" db="EMBL/GenBank/DDBJ databases">
        <title>Rhodobacter translucens sp. nov., a novel bacterium isolated from activated sludge.</title>
        <authorList>
            <person name="Liu J."/>
        </authorList>
    </citation>
    <scope>NUCLEOTIDE SEQUENCE [LARGE SCALE GENOMIC DNA]</scope>
    <source>
        <strain evidence="3 4">HX-7-19</strain>
    </source>
</reference>
<organism evidence="3 4">
    <name type="scientific">Paragemmobacter kunshanensis</name>
    <dbReference type="NCBI Taxonomy" id="2583234"/>
    <lineage>
        <taxon>Bacteria</taxon>
        <taxon>Pseudomonadati</taxon>
        <taxon>Pseudomonadota</taxon>
        <taxon>Alphaproteobacteria</taxon>
        <taxon>Rhodobacterales</taxon>
        <taxon>Paracoccaceae</taxon>
        <taxon>Paragemmobacter</taxon>
    </lineage>
</organism>
<dbReference type="InterPro" id="IPR036291">
    <property type="entry name" value="NAD(P)-bd_dom_sf"/>
</dbReference>
<dbReference type="PANTHER" id="PTHR11645:SF13">
    <property type="entry name" value="PYRROLINE-5-CARBOXYLATE REDUCTASE CATALYTIC N-TERMINAL DOMAIN-CONTAINING PROTEIN"/>
    <property type="match status" value="1"/>
</dbReference>
<feature type="domain" description="Pyrroline-5-carboxylate reductase catalytic N-terminal" evidence="2">
    <location>
        <begin position="3"/>
        <end position="90"/>
    </location>
</feature>
<protein>
    <submittedName>
        <fullName evidence="3">NAD(P)-binding domain-containing protein</fullName>
    </submittedName>
</protein>
<proteinExistence type="inferred from homology"/>
<comment type="caution">
    <text evidence="3">The sequence shown here is derived from an EMBL/GenBank/DDBJ whole genome shotgun (WGS) entry which is preliminary data.</text>
</comment>
<dbReference type="Gene3D" id="3.40.50.720">
    <property type="entry name" value="NAD(P)-binding Rossmann-like Domain"/>
    <property type="match status" value="1"/>
</dbReference>
<keyword evidence="4" id="KW-1185">Reference proteome</keyword>
<accession>A0A6M1TTY0</accession>